<keyword evidence="7" id="KW-1005">Bacterial flagellum biogenesis</keyword>
<feature type="transmembrane region" description="Helical" evidence="7">
    <location>
        <begin position="19"/>
        <end position="36"/>
    </location>
</feature>
<accession>A0A840UFP4</accession>
<dbReference type="InterPro" id="IPR042196">
    <property type="entry name" value="FHIPEP_4"/>
</dbReference>
<evidence type="ECO:0000313" key="8">
    <source>
        <dbReference type="EMBL" id="MBB5336561.1"/>
    </source>
</evidence>
<dbReference type="Gene3D" id="1.10.8.540">
    <property type="entry name" value="FHIPEP family, domain 3"/>
    <property type="match status" value="1"/>
</dbReference>
<feature type="transmembrane region" description="Helical" evidence="7">
    <location>
        <begin position="43"/>
        <end position="62"/>
    </location>
</feature>
<dbReference type="InterPro" id="IPR006301">
    <property type="entry name" value="FlhA"/>
</dbReference>
<organism evidence="8 9">
    <name type="scientific">Pectinatus brassicae</name>
    <dbReference type="NCBI Taxonomy" id="862415"/>
    <lineage>
        <taxon>Bacteria</taxon>
        <taxon>Bacillati</taxon>
        <taxon>Bacillota</taxon>
        <taxon>Negativicutes</taxon>
        <taxon>Selenomonadales</taxon>
        <taxon>Selenomonadaceae</taxon>
        <taxon>Pectinatus</taxon>
    </lineage>
</organism>
<dbReference type="Pfam" id="PF00771">
    <property type="entry name" value="FHIPEP"/>
    <property type="match status" value="1"/>
</dbReference>
<dbReference type="PIRSF" id="PIRSF005419">
    <property type="entry name" value="FlhA"/>
    <property type="match status" value="1"/>
</dbReference>
<comment type="similarity">
    <text evidence="2 7">Belongs to the FHIPEP (flagella/HR/invasion proteins export pore) family.</text>
</comment>
<dbReference type="GO" id="GO:0044780">
    <property type="term" value="P:bacterial-type flagellum assembly"/>
    <property type="evidence" value="ECO:0007669"/>
    <property type="project" value="InterPro"/>
</dbReference>
<evidence type="ECO:0000256" key="3">
    <source>
        <dbReference type="ARBA" id="ARBA00022475"/>
    </source>
</evidence>
<sequence>MATPSASTARNFINKYSDVGIALAIVTIVIMMIIPLPTFLLDLLLCLNITLALTIVMVTIYNVEPLDFSVFPSLLLITTLFRLALNVSSTRLILLDGYAGELITAFGNFVVGGNPIVGFIVFVILIIIQFVVITKGAERVAEVSARFTLDAMPGKQMAIDADLNQGAINDTEARKRREKIQHEADFYGAMDGASKFVKGDAIAAIIIIIINIFGGFIIGMAQRNLSITQSLQQYTLLTVGEGLVNQIPALMISTATGIIVTRAASNTNLGHDLTSQLFRNPRIFFIASAVLFFLGIVPGLPGVPFSILAIIALVIGYSLHKSEEAAMVTDEVKKHEKDKEDIKKPENVISLLQVDPMELEIGYSLIPLVDTGQGGDLLERIVMIRRQCALELGLVVPTIRIRDNIQIKPNAYIIKLKGIEIAKGELLLDHYLAMNAGAVVEEIEGIETVEPAFGLPAIWVSETQREQAELNGYTVVDAVSVLATHLTEEIKKHADEILGRQETQNLIDNIKKTSPSVVEELIPDILAVGEIQKVLANLLHERVSIRDMATILEVLSDYARITKDVDILTEYVRHALSRQITNQYIQNNVLPCISLSPDIENKVAAAIQRTERGSYINLDPATTKKMIVEVNKVLQELTNMGYQPIILTGPAIRFYFRNLLERSISGVIVLSQAEIEPSVEIQILGVVKL</sequence>
<dbReference type="PANTHER" id="PTHR30161">
    <property type="entry name" value="FLAGELLAR EXPORT PROTEIN, MEMBRANE FLHA SUBUNIT-RELATED"/>
    <property type="match status" value="1"/>
</dbReference>
<feature type="transmembrane region" description="Helical" evidence="7">
    <location>
        <begin position="242"/>
        <end position="264"/>
    </location>
</feature>
<keyword evidence="8" id="KW-0969">Cilium</keyword>
<evidence type="ECO:0000313" key="9">
    <source>
        <dbReference type="Proteomes" id="UP000559117"/>
    </source>
</evidence>
<evidence type="ECO:0000256" key="4">
    <source>
        <dbReference type="ARBA" id="ARBA00022692"/>
    </source>
</evidence>
<dbReference type="InterPro" id="IPR042194">
    <property type="entry name" value="FHIPEP_1"/>
</dbReference>
<dbReference type="GO" id="GO:0005886">
    <property type="term" value="C:plasma membrane"/>
    <property type="evidence" value="ECO:0007669"/>
    <property type="project" value="UniProtKB-SubCell"/>
</dbReference>
<dbReference type="GO" id="GO:0009306">
    <property type="term" value="P:protein secretion"/>
    <property type="evidence" value="ECO:0007669"/>
    <property type="project" value="InterPro"/>
</dbReference>
<keyword evidence="3 7" id="KW-1003">Cell membrane</keyword>
<evidence type="ECO:0000256" key="5">
    <source>
        <dbReference type="ARBA" id="ARBA00022989"/>
    </source>
</evidence>
<keyword evidence="6 7" id="KW-0472">Membrane</keyword>
<dbReference type="AlphaFoldDB" id="A0A840UFP4"/>
<keyword evidence="7" id="KW-1006">Bacterial flagellum protein export</keyword>
<comment type="subcellular location">
    <subcellularLocation>
        <location evidence="1 7">Cell membrane</location>
        <topology evidence="1 7">Multi-pass membrane protein</topology>
    </subcellularLocation>
</comment>
<reference evidence="8 9" key="1">
    <citation type="submission" date="2020-08" db="EMBL/GenBank/DDBJ databases">
        <title>Genomic Encyclopedia of Type Strains, Phase IV (KMG-IV): sequencing the most valuable type-strain genomes for metagenomic binning, comparative biology and taxonomic classification.</title>
        <authorList>
            <person name="Goeker M."/>
        </authorList>
    </citation>
    <scope>NUCLEOTIDE SEQUENCE [LARGE SCALE GENOMIC DNA]</scope>
    <source>
        <strain evidence="8 9">DSM 24661</strain>
    </source>
</reference>
<dbReference type="InterPro" id="IPR001712">
    <property type="entry name" value="T3SS_FHIPEP"/>
</dbReference>
<evidence type="ECO:0000256" key="1">
    <source>
        <dbReference type="ARBA" id="ARBA00004651"/>
    </source>
</evidence>
<dbReference type="PROSITE" id="PS00994">
    <property type="entry name" value="FHIPEP"/>
    <property type="match status" value="1"/>
</dbReference>
<dbReference type="Gene3D" id="3.40.50.12790">
    <property type="entry name" value="FHIPEP family, domain 4"/>
    <property type="match status" value="1"/>
</dbReference>
<protein>
    <recommendedName>
        <fullName evidence="7">Flagellar biosynthesis protein FlhA</fullName>
    </recommendedName>
</protein>
<keyword evidence="9" id="KW-1185">Reference proteome</keyword>
<keyword evidence="8" id="KW-0966">Cell projection</keyword>
<evidence type="ECO:0000256" key="6">
    <source>
        <dbReference type="ARBA" id="ARBA00023136"/>
    </source>
</evidence>
<proteinExistence type="inferred from homology"/>
<keyword evidence="8" id="KW-0282">Flagellum</keyword>
<feature type="transmembrane region" description="Helical" evidence="7">
    <location>
        <begin position="116"/>
        <end position="134"/>
    </location>
</feature>
<name>A0A840UFP4_9FIRM</name>
<evidence type="ECO:0000256" key="7">
    <source>
        <dbReference type="RuleBase" id="RU364093"/>
    </source>
</evidence>
<keyword evidence="7" id="KW-0653">Protein transport</keyword>
<feature type="transmembrane region" description="Helical" evidence="7">
    <location>
        <begin position="284"/>
        <end position="317"/>
    </location>
</feature>
<feature type="transmembrane region" description="Helical" evidence="7">
    <location>
        <begin position="201"/>
        <end position="222"/>
    </location>
</feature>
<dbReference type="Proteomes" id="UP000559117">
    <property type="component" value="Unassembled WGS sequence"/>
</dbReference>
<feature type="transmembrane region" description="Helical" evidence="7">
    <location>
        <begin position="68"/>
        <end position="85"/>
    </location>
</feature>
<keyword evidence="5 7" id="KW-1133">Transmembrane helix</keyword>
<dbReference type="EMBL" id="JACHFH010000019">
    <property type="protein sequence ID" value="MBB5336561.1"/>
    <property type="molecule type" value="Genomic_DNA"/>
</dbReference>
<keyword evidence="7" id="KW-0813">Transport</keyword>
<dbReference type="PRINTS" id="PR00949">
    <property type="entry name" value="TYPE3IMAPROT"/>
</dbReference>
<comment type="function">
    <text evidence="7">Required for formation of the rod structure of the flagellar apparatus. Together with FliI and FliH, may constitute the export apparatus of flagellin.</text>
</comment>
<dbReference type="NCBIfam" id="TIGR01398">
    <property type="entry name" value="FlhA"/>
    <property type="match status" value="1"/>
</dbReference>
<gene>
    <name evidence="7" type="primary">flhA</name>
    <name evidence="8" type="ORF">HNR32_001711</name>
</gene>
<evidence type="ECO:0000256" key="2">
    <source>
        <dbReference type="ARBA" id="ARBA00008835"/>
    </source>
</evidence>
<dbReference type="InterPro" id="IPR042193">
    <property type="entry name" value="FHIPEP_3"/>
</dbReference>
<comment type="caution">
    <text evidence="8">The sequence shown here is derived from an EMBL/GenBank/DDBJ whole genome shotgun (WGS) entry which is preliminary data.</text>
</comment>
<dbReference type="InterPro" id="IPR025505">
    <property type="entry name" value="FHIPEP_CS"/>
</dbReference>
<dbReference type="RefSeq" id="WP_183861601.1">
    <property type="nucleotide sequence ID" value="NZ_JACHFH010000019.1"/>
</dbReference>
<keyword evidence="4 7" id="KW-0812">Transmembrane</keyword>
<dbReference type="PANTHER" id="PTHR30161:SF1">
    <property type="entry name" value="FLAGELLAR BIOSYNTHESIS PROTEIN FLHA-RELATED"/>
    <property type="match status" value="1"/>
</dbReference>
<dbReference type="Gene3D" id="3.40.30.60">
    <property type="entry name" value="FHIPEP family, domain 1"/>
    <property type="match status" value="1"/>
</dbReference>